<gene>
    <name evidence="1" type="ORF">M9Y10_001368</name>
</gene>
<evidence type="ECO:0008006" key="3">
    <source>
        <dbReference type="Google" id="ProtNLM"/>
    </source>
</evidence>
<name>A0ABR2L6T6_9EUKA</name>
<proteinExistence type="predicted"/>
<dbReference type="Gene3D" id="1.25.40.10">
    <property type="entry name" value="Tetratricopeptide repeat domain"/>
    <property type="match status" value="1"/>
</dbReference>
<dbReference type="SUPFAM" id="SSF81901">
    <property type="entry name" value="HCP-like"/>
    <property type="match status" value="1"/>
</dbReference>
<dbReference type="EMBL" id="JAPFFF010000001">
    <property type="protein sequence ID" value="KAK8899069.1"/>
    <property type="molecule type" value="Genomic_DNA"/>
</dbReference>
<dbReference type="Proteomes" id="UP001470230">
    <property type="component" value="Unassembled WGS sequence"/>
</dbReference>
<reference evidence="1 2" key="1">
    <citation type="submission" date="2024-04" db="EMBL/GenBank/DDBJ databases">
        <title>Tritrichomonas musculus Genome.</title>
        <authorList>
            <person name="Alves-Ferreira E."/>
            <person name="Grigg M."/>
            <person name="Lorenzi H."/>
            <person name="Galac M."/>
        </authorList>
    </citation>
    <scope>NUCLEOTIDE SEQUENCE [LARGE SCALE GENOMIC DNA]</scope>
    <source>
        <strain evidence="1 2">EAF2021</strain>
    </source>
</reference>
<accession>A0ABR2L6T6</accession>
<dbReference type="InterPro" id="IPR011990">
    <property type="entry name" value="TPR-like_helical_dom_sf"/>
</dbReference>
<organism evidence="1 2">
    <name type="scientific">Tritrichomonas musculus</name>
    <dbReference type="NCBI Taxonomy" id="1915356"/>
    <lineage>
        <taxon>Eukaryota</taxon>
        <taxon>Metamonada</taxon>
        <taxon>Parabasalia</taxon>
        <taxon>Tritrichomonadida</taxon>
        <taxon>Tritrichomonadidae</taxon>
        <taxon>Tritrichomonas</taxon>
    </lineage>
</organism>
<evidence type="ECO:0000313" key="1">
    <source>
        <dbReference type="EMBL" id="KAK8899069.1"/>
    </source>
</evidence>
<evidence type="ECO:0000313" key="2">
    <source>
        <dbReference type="Proteomes" id="UP001470230"/>
    </source>
</evidence>
<protein>
    <recommendedName>
        <fullName evidence="3">Sel1 repeat family protein</fullName>
    </recommendedName>
</protein>
<keyword evidence="2" id="KW-1185">Reference proteome</keyword>
<comment type="caution">
    <text evidence="1">The sequence shown here is derived from an EMBL/GenBank/DDBJ whole genome shotgun (WGS) entry which is preliminary data.</text>
</comment>
<sequence>MQLIIKKRNQCYSMGKYEENSEEEYEKAISYIKETADLGYVKAMSFYGHLILKGRISGIEKAESVKYLQKSAELKNQLMMEMKKQS</sequence>